<dbReference type="Pfam" id="PF13440">
    <property type="entry name" value="Polysacc_synt_3"/>
    <property type="match status" value="1"/>
</dbReference>
<evidence type="ECO:0000256" key="2">
    <source>
        <dbReference type="ARBA" id="ARBA00007430"/>
    </source>
</evidence>
<keyword evidence="6 7" id="KW-0472">Membrane</keyword>
<dbReference type="NCBIfam" id="NF007773">
    <property type="entry name" value="PRK10459.1"/>
    <property type="match status" value="1"/>
</dbReference>
<name>A0A0H3G368_KLEAK</name>
<dbReference type="GeneID" id="93312867"/>
<comment type="subcellular location">
    <subcellularLocation>
        <location evidence="1">Cell membrane</location>
        <topology evidence="1">Multi-pass membrane protein</topology>
    </subcellularLocation>
</comment>
<protein>
    <submittedName>
        <fullName evidence="8">Colanic acid exporter</fullName>
    </submittedName>
</protein>
<feature type="transmembrane region" description="Helical" evidence="7">
    <location>
        <begin position="384"/>
        <end position="402"/>
    </location>
</feature>
<sequence length="490" mass="54231">MSLREKTVNGAKWSAIATVASIGISFLQITLLAHIIAPHQFGLLTISMLVIMIADTISDFGISNSIIQRKEISEVELSTLYWINVLIGLTVFSLVFIFSSTIAQLLNQPDIKPLIQTLSFAFIIIPHGQQFRALLQKELEFSKIGLIETSSIIIGFVITICSALYYPFAITAIWGYLTMSICKTLMFASVGRKIYKPSLQFEFKSISSNIKFGAYLTADALVNQLNSNIATVILSRTLGAVVAGGYNLAYNVAVLPPSRLNPILTRVLFPAFAKIQDDKEKLRQNFYKLLSFVGLINFPVLLGLLVVSNNFVITIFGQKWLFITPILQILCVVGLLRSIGNPIGSLLMAKARVDISFKFNVFKLFLFIPSIWVGASFFGGIGAALGFLVVQVINTYLSYFVLIKPVLGSSYREYIQSITLPLALTIPTIIVAWLVGTIDMSPIPVIMLLVQVLSGVATFAITIVFSRNKFVREIKQQVVKNPKIRRLLRA</sequence>
<dbReference type="EMBL" id="CP002824">
    <property type="protein sequence ID" value="AEG99594.1"/>
    <property type="molecule type" value="Genomic_DNA"/>
</dbReference>
<feature type="transmembrane region" description="Helical" evidence="7">
    <location>
        <begin position="414"/>
        <end position="436"/>
    </location>
</feature>
<feature type="transmembrane region" description="Helical" evidence="7">
    <location>
        <begin position="12"/>
        <end position="37"/>
    </location>
</feature>
<organism evidence="8 9">
    <name type="scientific">Klebsiella aerogenes (strain ATCC 13048 / DSM 30053 / CCUG 1429 / JCM 1235 / KCTC 2190 / NBRC 13534 / NCIMB 10102 / NCTC 10006 / CDC 819-56)</name>
    <name type="common">Enterobacter aerogenes</name>
    <dbReference type="NCBI Taxonomy" id="1028307"/>
    <lineage>
        <taxon>Bacteria</taxon>
        <taxon>Pseudomonadati</taxon>
        <taxon>Pseudomonadota</taxon>
        <taxon>Gammaproteobacteria</taxon>
        <taxon>Enterobacterales</taxon>
        <taxon>Enterobacteriaceae</taxon>
        <taxon>Klebsiella/Raoultella group</taxon>
        <taxon>Klebsiella</taxon>
    </lineage>
</organism>
<proteinExistence type="inferred from homology"/>
<evidence type="ECO:0000313" key="9">
    <source>
        <dbReference type="Proteomes" id="UP000008881"/>
    </source>
</evidence>
<dbReference type="RefSeq" id="WP_015706047.1">
    <property type="nucleotide sequence ID" value="NC_015663.1"/>
</dbReference>
<dbReference type="KEGG" id="eae:EAE_23475"/>
<evidence type="ECO:0000256" key="4">
    <source>
        <dbReference type="ARBA" id="ARBA00022692"/>
    </source>
</evidence>
<feature type="transmembrane region" description="Helical" evidence="7">
    <location>
        <begin position="289"/>
        <end position="308"/>
    </location>
</feature>
<dbReference type="HOGENOM" id="CLU_026911_2_1_6"/>
<reference evidence="8 9" key="1">
    <citation type="journal article" date="2012" name="J. Bacteriol.">
        <title>Complete genome sequence of Enterobacter aerogenes KCTC 2190.</title>
        <authorList>
            <person name="Shin S.H."/>
            <person name="Kim S."/>
            <person name="Kim J.Y."/>
            <person name="Lee S."/>
            <person name="Um Y."/>
            <person name="Oh M.K."/>
            <person name="Kim Y.R."/>
            <person name="Lee J."/>
            <person name="Yang K.S."/>
        </authorList>
    </citation>
    <scope>NUCLEOTIDE SEQUENCE [LARGE SCALE GENOMIC DNA]</scope>
    <source>
        <strain evidence="8 9">KCTC 2190</strain>
    </source>
</reference>
<dbReference type="AlphaFoldDB" id="A0A0H3G368"/>
<dbReference type="GO" id="GO:0005886">
    <property type="term" value="C:plasma membrane"/>
    <property type="evidence" value="ECO:0007669"/>
    <property type="project" value="UniProtKB-SubCell"/>
</dbReference>
<feature type="transmembrane region" description="Helical" evidence="7">
    <location>
        <begin position="442"/>
        <end position="465"/>
    </location>
</feature>
<evidence type="ECO:0000256" key="3">
    <source>
        <dbReference type="ARBA" id="ARBA00022475"/>
    </source>
</evidence>
<dbReference type="PANTHER" id="PTHR30250">
    <property type="entry name" value="PST FAMILY PREDICTED COLANIC ACID TRANSPORTER"/>
    <property type="match status" value="1"/>
</dbReference>
<dbReference type="eggNOG" id="COG2244">
    <property type="taxonomic scope" value="Bacteria"/>
</dbReference>
<evidence type="ECO:0000256" key="1">
    <source>
        <dbReference type="ARBA" id="ARBA00004651"/>
    </source>
</evidence>
<dbReference type="OrthoDB" id="8538786at2"/>
<keyword evidence="4 7" id="KW-0812">Transmembrane</keyword>
<feature type="transmembrane region" description="Helical" evidence="7">
    <location>
        <begin position="320"/>
        <end position="340"/>
    </location>
</feature>
<evidence type="ECO:0000256" key="7">
    <source>
        <dbReference type="SAM" id="Phobius"/>
    </source>
</evidence>
<keyword evidence="3" id="KW-1003">Cell membrane</keyword>
<evidence type="ECO:0000256" key="6">
    <source>
        <dbReference type="ARBA" id="ARBA00023136"/>
    </source>
</evidence>
<feature type="transmembrane region" description="Helical" evidence="7">
    <location>
        <begin position="43"/>
        <end position="67"/>
    </location>
</feature>
<dbReference type="PANTHER" id="PTHR30250:SF10">
    <property type="entry name" value="LIPOPOLYSACCHARIDE BIOSYNTHESIS PROTEIN WZXC"/>
    <property type="match status" value="1"/>
</dbReference>
<dbReference type="PATRIC" id="fig|1028307.3.peg.4651"/>
<gene>
    <name evidence="8" type="ordered locus">EAE_23475</name>
</gene>
<keyword evidence="9" id="KW-1185">Reference proteome</keyword>
<accession>A0A0H3G368</accession>
<keyword evidence="5 7" id="KW-1133">Transmembrane helix</keyword>
<dbReference type="CDD" id="cd13127">
    <property type="entry name" value="MATE_tuaB_like"/>
    <property type="match status" value="1"/>
</dbReference>
<feature type="transmembrane region" description="Helical" evidence="7">
    <location>
        <begin position="146"/>
        <end position="166"/>
    </location>
</feature>
<feature type="transmembrane region" description="Helical" evidence="7">
    <location>
        <begin position="361"/>
        <end position="378"/>
    </location>
</feature>
<dbReference type="InterPro" id="IPR050833">
    <property type="entry name" value="Poly_Biosynth_Transport"/>
</dbReference>
<evidence type="ECO:0000313" key="8">
    <source>
        <dbReference type="EMBL" id="AEG99594.1"/>
    </source>
</evidence>
<evidence type="ECO:0000256" key="5">
    <source>
        <dbReference type="ARBA" id="ARBA00022989"/>
    </source>
</evidence>
<dbReference type="Proteomes" id="UP000008881">
    <property type="component" value="Chromosome"/>
</dbReference>
<feature type="transmembrane region" description="Helical" evidence="7">
    <location>
        <begin position="79"/>
        <end position="102"/>
    </location>
</feature>
<comment type="similarity">
    <text evidence="2">Belongs to the polysaccharide synthase family.</text>
</comment>